<proteinExistence type="inferred from homology"/>
<evidence type="ECO:0008006" key="8">
    <source>
        <dbReference type="Google" id="ProtNLM"/>
    </source>
</evidence>
<keyword evidence="5 6" id="KW-0472">Membrane</keyword>
<dbReference type="GO" id="GO:0005886">
    <property type="term" value="C:plasma membrane"/>
    <property type="evidence" value="ECO:0007669"/>
    <property type="project" value="TreeGrafter"/>
</dbReference>
<evidence type="ECO:0000256" key="3">
    <source>
        <dbReference type="ARBA" id="ARBA00022692"/>
    </source>
</evidence>
<evidence type="ECO:0000256" key="4">
    <source>
        <dbReference type="ARBA" id="ARBA00022989"/>
    </source>
</evidence>
<gene>
    <name evidence="7" type="ORF">bcere0026_50960</name>
</gene>
<dbReference type="Pfam" id="PF04241">
    <property type="entry name" value="DUF423"/>
    <property type="match status" value="1"/>
</dbReference>
<dbReference type="PANTHER" id="PTHR43461">
    <property type="entry name" value="TRANSMEMBRANE PROTEIN 256"/>
    <property type="match status" value="1"/>
</dbReference>
<evidence type="ECO:0000256" key="5">
    <source>
        <dbReference type="ARBA" id="ARBA00023136"/>
    </source>
</evidence>
<accession>C2Y2A0</accession>
<feature type="transmembrane region" description="Helical" evidence="6">
    <location>
        <begin position="104"/>
        <end position="128"/>
    </location>
</feature>
<dbReference type="Proteomes" id="UP000001753">
    <property type="component" value="Chromosome"/>
</dbReference>
<sequence>MIKIKRGIKMKIFFLLGCIAAGLSVALGAFGAHGLENKISAKMLEVWKTGVTYQMFHAGGLFVVALLMDKMQSSLLNTAGWLMVAGIIMFSGSLYALSTTGIKFFGPITPLGGVAFIVAWILVGTAVVKGL</sequence>
<evidence type="ECO:0000256" key="6">
    <source>
        <dbReference type="SAM" id="Phobius"/>
    </source>
</evidence>
<organism evidence="7">
    <name type="scientific">Bacillus mycoides</name>
    <dbReference type="NCBI Taxonomy" id="1405"/>
    <lineage>
        <taxon>Bacteria</taxon>
        <taxon>Bacillati</taxon>
        <taxon>Bacillota</taxon>
        <taxon>Bacilli</taxon>
        <taxon>Bacillales</taxon>
        <taxon>Bacillaceae</taxon>
        <taxon>Bacillus</taxon>
        <taxon>Bacillus cereus group</taxon>
    </lineage>
</organism>
<feature type="transmembrane region" description="Helical" evidence="6">
    <location>
        <begin position="80"/>
        <end position="98"/>
    </location>
</feature>
<reference evidence="7" key="1">
    <citation type="journal article" date="2012" name="Genome Res.">
        <title>Genomic characterization of the Bacillus cereus sensu lato species: Backdrop to the evolution of Bacillus anthracis.</title>
        <authorList>
            <person name="Zwick M.E."/>
            <person name="Joseph S.J."/>
            <person name="Didelot X."/>
            <person name="Chen P.E."/>
            <person name="Bishop-Lilly K.A."/>
            <person name="Stewart A.C."/>
            <person name="Willner K."/>
            <person name="Nolan N."/>
            <person name="Lentz S."/>
            <person name="Thomason M.K."/>
            <person name="Sozhamannan S."/>
            <person name="Mateczun A.J."/>
            <person name="Du L."/>
            <person name="Read T.D."/>
        </authorList>
    </citation>
    <scope>NUCLEOTIDE SEQUENCE [LARGE SCALE GENOMIC DNA]</scope>
    <source>
        <strain evidence="7">AH603</strain>
    </source>
</reference>
<dbReference type="PANTHER" id="PTHR43461:SF1">
    <property type="entry name" value="TRANSMEMBRANE PROTEIN 256"/>
    <property type="match status" value="1"/>
</dbReference>
<evidence type="ECO:0000313" key="7">
    <source>
        <dbReference type="EMBL" id="EEL67959.1"/>
    </source>
</evidence>
<dbReference type="InterPro" id="IPR006696">
    <property type="entry name" value="DUF423"/>
</dbReference>
<dbReference type="HOGENOM" id="CLU_096548_3_3_9"/>
<comment type="subcellular location">
    <subcellularLocation>
        <location evidence="1">Membrane</location>
        <topology evidence="1">Multi-pass membrane protein</topology>
    </subcellularLocation>
</comment>
<keyword evidence="4 6" id="KW-1133">Transmembrane helix</keyword>
<comment type="caution">
    <text evidence="7">The sequence shown here is derived from an EMBL/GenBank/DDBJ whole genome shotgun (WGS) entry which is preliminary data.</text>
</comment>
<evidence type="ECO:0000256" key="2">
    <source>
        <dbReference type="ARBA" id="ARBA00009694"/>
    </source>
</evidence>
<keyword evidence="3 6" id="KW-0812">Transmembrane</keyword>
<feature type="transmembrane region" description="Helical" evidence="6">
    <location>
        <begin position="52"/>
        <end position="68"/>
    </location>
</feature>
<evidence type="ECO:0000256" key="1">
    <source>
        <dbReference type="ARBA" id="ARBA00004141"/>
    </source>
</evidence>
<dbReference type="AlphaFoldDB" id="C2Y2A0"/>
<comment type="similarity">
    <text evidence="2">Belongs to the UPF0382 family.</text>
</comment>
<name>C2Y2A0_BACMY</name>
<dbReference type="EMBL" id="ACMP01000141">
    <property type="protein sequence ID" value="EEL67959.1"/>
    <property type="molecule type" value="Genomic_DNA"/>
</dbReference>
<protein>
    <recommendedName>
        <fullName evidence="8">DUF423 domain-containing protein</fullName>
    </recommendedName>
</protein>